<dbReference type="InterPro" id="IPR037401">
    <property type="entry name" value="SnoaL-like"/>
</dbReference>
<dbReference type="EMBL" id="JBHLUE010000020">
    <property type="protein sequence ID" value="MFC0567277.1"/>
    <property type="molecule type" value="Genomic_DNA"/>
</dbReference>
<evidence type="ECO:0000259" key="1">
    <source>
        <dbReference type="Pfam" id="PF12680"/>
    </source>
</evidence>
<protein>
    <submittedName>
        <fullName evidence="2">Nuclear transport factor 2 family protein</fullName>
    </submittedName>
</protein>
<name>A0ABV6P476_9ACTN</name>
<dbReference type="RefSeq" id="WP_377342568.1">
    <property type="nucleotide sequence ID" value="NZ_JBHLUE010000020.1"/>
</dbReference>
<organism evidence="2 3">
    <name type="scientific">Plantactinospora siamensis</name>
    <dbReference type="NCBI Taxonomy" id="555372"/>
    <lineage>
        <taxon>Bacteria</taxon>
        <taxon>Bacillati</taxon>
        <taxon>Actinomycetota</taxon>
        <taxon>Actinomycetes</taxon>
        <taxon>Micromonosporales</taxon>
        <taxon>Micromonosporaceae</taxon>
        <taxon>Plantactinospora</taxon>
    </lineage>
</organism>
<sequence>MTTTRDQADRERRLSDLYLAFNRRDVPALLAAVTRDVRWPNGWEGGVVDGREDLAAYWRRQWAQIEPSVEPTAFTAEADGRIAVTVRQLVRDKRGTQLADNVVTHVYRFVGELIAEMEIRDQRP</sequence>
<dbReference type="Pfam" id="PF12680">
    <property type="entry name" value="SnoaL_2"/>
    <property type="match status" value="1"/>
</dbReference>
<feature type="domain" description="SnoaL-like" evidence="1">
    <location>
        <begin position="17"/>
        <end position="117"/>
    </location>
</feature>
<comment type="caution">
    <text evidence="2">The sequence shown here is derived from an EMBL/GenBank/DDBJ whole genome shotgun (WGS) entry which is preliminary data.</text>
</comment>
<dbReference type="SUPFAM" id="SSF54427">
    <property type="entry name" value="NTF2-like"/>
    <property type="match status" value="1"/>
</dbReference>
<dbReference type="Gene3D" id="3.10.450.50">
    <property type="match status" value="1"/>
</dbReference>
<accession>A0ABV6P476</accession>
<dbReference type="Proteomes" id="UP001589894">
    <property type="component" value="Unassembled WGS sequence"/>
</dbReference>
<evidence type="ECO:0000313" key="2">
    <source>
        <dbReference type="EMBL" id="MFC0567277.1"/>
    </source>
</evidence>
<proteinExistence type="predicted"/>
<reference evidence="2 3" key="1">
    <citation type="submission" date="2024-09" db="EMBL/GenBank/DDBJ databases">
        <authorList>
            <person name="Sun Q."/>
            <person name="Mori K."/>
        </authorList>
    </citation>
    <scope>NUCLEOTIDE SEQUENCE [LARGE SCALE GENOMIC DNA]</scope>
    <source>
        <strain evidence="2 3">TBRC 2205</strain>
    </source>
</reference>
<keyword evidence="3" id="KW-1185">Reference proteome</keyword>
<dbReference type="InterPro" id="IPR032710">
    <property type="entry name" value="NTF2-like_dom_sf"/>
</dbReference>
<gene>
    <name evidence="2" type="ORF">ACFFHU_24450</name>
</gene>
<evidence type="ECO:0000313" key="3">
    <source>
        <dbReference type="Proteomes" id="UP001589894"/>
    </source>
</evidence>